<evidence type="ECO:0000256" key="1">
    <source>
        <dbReference type="SAM" id="MobiDB-lite"/>
    </source>
</evidence>
<organism evidence="2">
    <name type="scientific">Melanopsichium pennsylvanicum 4</name>
    <dbReference type="NCBI Taxonomy" id="1398559"/>
    <lineage>
        <taxon>Eukaryota</taxon>
        <taxon>Fungi</taxon>
        <taxon>Dikarya</taxon>
        <taxon>Basidiomycota</taxon>
        <taxon>Ustilaginomycotina</taxon>
        <taxon>Ustilaginomycetes</taxon>
        <taxon>Ustilaginales</taxon>
        <taxon>Ustilaginaceae</taxon>
        <taxon>Melanopsichium</taxon>
    </lineage>
</organism>
<dbReference type="AlphaFoldDB" id="A0A077R5P9"/>
<dbReference type="EMBL" id="HG529609">
    <property type="protein sequence ID" value="CDI54242.1"/>
    <property type="molecule type" value="Genomic_DNA"/>
</dbReference>
<dbReference type="GO" id="GO:0003723">
    <property type="term" value="F:RNA binding"/>
    <property type="evidence" value="ECO:0007669"/>
    <property type="project" value="TreeGrafter"/>
</dbReference>
<name>A0A077R5P9_9BASI</name>
<dbReference type="GO" id="GO:0030490">
    <property type="term" value="P:maturation of SSU-rRNA"/>
    <property type="evidence" value="ECO:0007669"/>
    <property type="project" value="InterPro"/>
</dbReference>
<feature type="compositionally biased region" description="Basic residues" evidence="1">
    <location>
        <begin position="284"/>
        <end position="295"/>
    </location>
</feature>
<protein>
    <submittedName>
        <fullName evidence="2">Uncharacterized protein</fullName>
    </submittedName>
</protein>
<feature type="compositionally biased region" description="Polar residues" evidence="1">
    <location>
        <begin position="270"/>
        <end position="279"/>
    </location>
</feature>
<proteinExistence type="predicted"/>
<dbReference type="GO" id="GO:0005730">
    <property type="term" value="C:nucleolus"/>
    <property type="evidence" value="ECO:0007669"/>
    <property type="project" value="TreeGrafter"/>
</dbReference>
<evidence type="ECO:0000313" key="2">
    <source>
        <dbReference type="EMBL" id="CDI54242.1"/>
    </source>
</evidence>
<dbReference type="PANTHER" id="PTHR15633">
    <property type="entry name" value="NUCLEOLAR PROTEIN 11"/>
    <property type="match status" value="1"/>
</dbReference>
<reference evidence="2" key="1">
    <citation type="journal article" date="2014" name="Genome Biol. Evol.">
        <title>Gene Loss Rather Than Gene Gain Is Associated with a Host Jump from Monocots to Dicots in the Smut Fungus Melanopsichium pennsylvanicum.</title>
        <authorList>
            <person name="Sharma R."/>
            <person name="Mishra B."/>
            <person name="Runge F."/>
            <person name="Thines M."/>
        </authorList>
    </citation>
    <scope>NUCLEOTIDE SEQUENCE</scope>
    <source>
        <strain evidence="2">4</strain>
    </source>
</reference>
<sequence>MASMSVSPELSQPTTLLTHPASTPAELARHAALSATGFSTTKVSNISIGTAFKLSSDARVLRRLKGTLPILVAGNALNLINPQNQTPIQSFALSSAETASSAPLTLLRSLGNGRSLRTTYVGIESHTRTKSGRAAVTATHQLWAYIEELSAKGKESVGVQVKKESLFLDKPIRLIHAFCDGRLVLTHVDDSLTIVDSSPVIYDDDASVAAATSSMQVIDTIESIHSQSQQRSHFYVNVLDPGSAKRLIAGSSSIEEAALIGLRVAVTSDNRATSPSAQANRDSNKHKKRSKRSKRGGNEGRDDDDIVASISSSISASCFPSGPLSLELTAFVKSFDGASDSAIASVRLGHVKIPHSSNARNVLDVQVHPDGRLVILSAEGKLACMTLGTSSSGEPLLSSVNTTTIDALAHVGTARSSSSSTASPSSCLLLSRDHALLVGVTNCSPSTAVKERLVALVVDLELNAVLRQIDFAVPFVPAPSAATWSTSLLQRMTTISASRIAGSTSVITIGPPTVASGSPSSSDKTEALSQLQQRRTCVLSVSFVVPEMSVLRDALGKGELTARWLRSSDFLPAHAEVSDESRSQLLTQIKKIAQSDGKGCKNEAEVTSAISNLIEVATADGRMLETLTSPEADTLFFGELIDVLLPAALQRKSKSNGASGATLFSRAGLLTLLKDERVHPSIFGSLKLSANGNAVSEGSISVQVNGAGFAEFWSRLEAHNDAQLICAALNRIREVGEETLVSLMTSALRGLVQSRQSEDADLKTAESFLRLLVQLVQERVSRPALRKALKVQLRDDVDQVMALLQICNAWMSQNIQHPLQAEQSGSEVKGDEEEIAVAAGQVKVPHADAVMAFANDVLDTFFPLLLATSRSHVLVQCLSCTISRYVEMMSSLRLLNAPLSAFAKLEEENELMAASVNKNKNKNKSCGMQLSMSGALASAGNAVVSVSSKVGASARAEMGGGLGVKLGTQGEAKTRRLEFLEQSMLVGAYSFERLEI</sequence>
<accession>A0A077R5P9</accession>
<dbReference type="PANTHER" id="PTHR15633:SF2">
    <property type="entry name" value="NUCLEOLAR PROTEIN 11"/>
    <property type="match status" value="1"/>
</dbReference>
<feature type="region of interest" description="Disordered" evidence="1">
    <location>
        <begin position="270"/>
        <end position="305"/>
    </location>
</feature>
<dbReference type="InterPro" id="IPR042859">
    <property type="entry name" value="NOL11"/>
</dbReference>